<dbReference type="RefSeq" id="WP_272177436.1">
    <property type="nucleotide sequence ID" value="NZ_JAQOSK010000013.1"/>
</dbReference>
<dbReference type="Pfam" id="PF14435">
    <property type="entry name" value="SUKH-4"/>
    <property type="match status" value="1"/>
</dbReference>
<dbReference type="CDD" id="cd01120">
    <property type="entry name" value="RecA-like_superfamily"/>
    <property type="match status" value="1"/>
</dbReference>
<organism evidence="1 2">
    <name type="scientific">Streptomyces gilvifuscus</name>
    <dbReference type="NCBI Taxonomy" id="1550617"/>
    <lineage>
        <taxon>Bacteria</taxon>
        <taxon>Bacillati</taxon>
        <taxon>Actinomycetota</taxon>
        <taxon>Actinomycetes</taxon>
        <taxon>Kitasatosporales</taxon>
        <taxon>Streptomycetaceae</taxon>
        <taxon>Streptomyces</taxon>
    </lineage>
</organism>
<proteinExistence type="predicted"/>
<evidence type="ECO:0000313" key="2">
    <source>
        <dbReference type="Proteomes" id="UP001221328"/>
    </source>
</evidence>
<comment type="caution">
    <text evidence="1">The sequence shown here is derived from an EMBL/GenBank/DDBJ whole genome shotgun (WGS) entry which is preliminary data.</text>
</comment>
<keyword evidence="2" id="KW-1185">Reference proteome</keyword>
<accession>A0ABT5G1S9</accession>
<dbReference type="EMBL" id="JAQOSK010000013">
    <property type="protein sequence ID" value="MDC2958785.1"/>
    <property type="molecule type" value="Genomic_DNA"/>
</dbReference>
<name>A0ABT5G1S9_9ACTN</name>
<protein>
    <submittedName>
        <fullName evidence="1">SUKH-4 family immunity protein</fullName>
    </submittedName>
</protein>
<evidence type="ECO:0000313" key="1">
    <source>
        <dbReference type="EMBL" id="MDC2958785.1"/>
    </source>
</evidence>
<dbReference type="InterPro" id="IPR025851">
    <property type="entry name" value="SUKH-4"/>
</dbReference>
<gene>
    <name evidence="1" type="ORF">PO587_30535</name>
</gene>
<sequence length="748" mass="82075">MPEPLDQCLEHIEAWRSLPARKRRVFSVTGPSAVGKTDFLNQVRQRISESIWIDCRGMTADAVALRMREACRTRPTPGDAVILLANVQYAGELLTSAQPARIAEVLAPGFRRFGGREVWVMAEHDPALIPVAVDHEYEITLADRSPIRPGSDQSQVDARVKALAAAELRRVPLAVWQLLCAADGTPASSEELLDLAHRTPDVLSVTEDESGTAEVEFVSDALVHAWRRVWPCEAATQARVVEALSTAVSNPPGNNWTHSDPVALYASRALPMHAALAGSLPALLDNGQLLAHCAPTGLYEALTVAYPDGVPYASTAALLHYMEVQGIAPSKQGEWVAWLHHAALCAGRTELADQLLSATPGLPWRTIWTRWRPPGFFGLRSQDAGRVDEFGITSVDPSARLITARDTTCGKNAAPRYQYLRQEWDPATGVRSSAPVTVRRALVEGDWDWVDARSRTETTSVVFARHSDNGWEQDPPVGSLPPRCPASVTQAVRIHDTWSLAGKEGIFAVTTNAVEDHPRQPPYPGKPLVAAHCHAAPWPLPDRAAAALRGDALREWLEETFGASSCHRLDANQLPPGISDAGTRRFLTETGLPEIRDFLHLAITPPGDRPLHEVPWPGRGRDTPRHLRARSEAPSNGPFYELGSWMYSKLLLDGTTGRILRDTTGGMAEPLAAGSLVQFFAMVRLFDEFRRAHRPGAPDHKDAQASLAAWCRHIDPEAVQGEVWTHILEGYDFEDSTWDLATYGDDYV</sequence>
<reference evidence="1 2" key="1">
    <citation type="journal article" date="2015" name="Int. J. Syst. Evol. Microbiol.">
        <title>Streptomyces gilvifuscus sp. nov., an actinomycete that produces antibacterial compounds isolated from soil.</title>
        <authorList>
            <person name="Nguyen T.M."/>
            <person name="Kim J."/>
        </authorList>
    </citation>
    <scope>NUCLEOTIDE SEQUENCE [LARGE SCALE GENOMIC DNA]</scope>
    <source>
        <strain evidence="1 2">T113</strain>
    </source>
</reference>
<dbReference type="Proteomes" id="UP001221328">
    <property type="component" value="Unassembled WGS sequence"/>
</dbReference>